<dbReference type="Proteomes" id="UP000830375">
    <property type="component" value="Unassembled WGS sequence"/>
</dbReference>
<protein>
    <submittedName>
        <fullName evidence="1">Ribosomal protein S12 methylthiotransferase RimO</fullName>
    </submittedName>
</protein>
<evidence type="ECO:0000313" key="1">
    <source>
        <dbReference type="EMBL" id="KAI2645012.1"/>
    </source>
</evidence>
<name>A0ABQ8L4X6_LABRO</name>
<comment type="caution">
    <text evidence="1">The sequence shown here is derived from an EMBL/GenBank/DDBJ whole genome shotgun (WGS) entry which is preliminary data.</text>
</comment>
<accession>A0ABQ8L4X6</accession>
<keyword evidence="1" id="KW-0687">Ribonucleoprotein</keyword>
<organism evidence="1 2">
    <name type="scientific">Labeo rohita</name>
    <name type="common">Indian major carp</name>
    <name type="synonym">Cyprinus rohita</name>
    <dbReference type="NCBI Taxonomy" id="84645"/>
    <lineage>
        <taxon>Eukaryota</taxon>
        <taxon>Metazoa</taxon>
        <taxon>Chordata</taxon>
        <taxon>Craniata</taxon>
        <taxon>Vertebrata</taxon>
        <taxon>Euteleostomi</taxon>
        <taxon>Actinopterygii</taxon>
        <taxon>Neopterygii</taxon>
        <taxon>Teleostei</taxon>
        <taxon>Ostariophysi</taxon>
        <taxon>Cypriniformes</taxon>
        <taxon>Cyprinidae</taxon>
        <taxon>Labeoninae</taxon>
        <taxon>Labeonini</taxon>
        <taxon>Labeo</taxon>
    </lineage>
</organism>
<dbReference type="EMBL" id="JACTAM010002352">
    <property type="protein sequence ID" value="KAI2645012.1"/>
    <property type="molecule type" value="Genomic_DNA"/>
</dbReference>
<reference evidence="1 2" key="1">
    <citation type="submission" date="2022-01" db="EMBL/GenBank/DDBJ databases">
        <title>A high-quality chromosome-level genome assembly of rohu carp, Labeo rohita.</title>
        <authorList>
            <person name="Arick M.A. II"/>
            <person name="Hsu C.-Y."/>
            <person name="Magbanua Z."/>
            <person name="Pechanova O."/>
            <person name="Grover C."/>
            <person name="Miller E."/>
            <person name="Thrash A."/>
            <person name="Ezzel L."/>
            <person name="Alam S."/>
            <person name="Benzie J."/>
            <person name="Hamilton M."/>
            <person name="Karsi A."/>
            <person name="Lawrence M.L."/>
            <person name="Peterson D.G."/>
        </authorList>
    </citation>
    <scope>NUCLEOTIDE SEQUENCE [LARGE SCALE GENOMIC DNA]</scope>
    <source>
        <strain evidence="2">BAU-BD-2019</strain>
        <tissue evidence="1">Blood</tissue>
    </source>
</reference>
<sequence>MEGIGIGVEETELVGIAGGSCDKLDKGLSLSCSSAGDESELLDDDDVVSLTSFDPAVSALLGSVQEEQEMLDEEECIESESPQPSCPTYDELLEVMEHATARLDLPWKRVKKVAPRGRLDERFLYDHNLTAQVSLLFLPNLHMEVVKAWNKPFFLHIHRFQHTTPAGVADRVAGALAGVAKAVVGALDGVASADGSTHTT</sequence>
<gene>
    <name evidence="1" type="ORF">H4Q32_027390</name>
</gene>
<keyword evidence="2" id="KW-1185">Reference proteome</keyword>
<evidence type="ECO:0000313" key="2">
    <source>
        <dbReference type="Proteomes" id="UP000830375"/>
    </source>
</evidence>
<keyword evidence="1" id="KW-0689">Ribosomal protein</keyword>
<dbReference type="GO" id="GO:0005840">
    <property type="term" value="C:ribosome"/>
    <property type="evidence" value="ECO:0007669"/>
    <property type="project" value="UniProtKB-KW"/>
</dbReference>
<proteinExistence type="predicted"/>